<evidence type="ECO:0000259" key="1">
    <source>
        <dbReference type="Pfam" id="PF01074"/>
    </source>
</evidence>
<reference evidence="2 3" key="1">
    <citation type="submission" date="2018-01" db="EMBL/GenBank/DDBJ databases">
        <title>Metagenomic assembled genomes from two thermal pools in the Uzon Caldera, Kamchatka, Russia.</title>
        <authorList>
            <person name="Wilkins L."/>
            <person name="Ettinger C."/>
        </authorList>
    </citation>
    <scope>NUCLEOTIDE SEQUENCE [LARGE SCALE GENOMIC DNA]</scope>
    <source>
        <strain evidence="2">ARK-10</strain>
    </source>
</reference>
<dbReference type="Proteomes" id="UP000236910">
    <property type="component" value="Unassembled WGS sequence"/>
</dbReference>
<evidence type="ECO:0000313" key="2">
    <source>
        <dbReference type="EMBL" id="PMP83126.1"/>
    </source>
</evidence>
<feature type="domain" description="Glycoside hydrolase family 38 N-terminal" evidence="1">
    <location>
        <begin position="2"/>
        <end position="61"/>
    </location>
</feature>
<sequence>MKRYIKDGKWEIVGGMWVESDVNLPSGESLVRHILLGKNYFKDKFGVDVNIGWLLNTFGYC</sequence>
<proteinExistence type="predicted"/>
<protein>
    <recommendedName>
        <fullName evidence="1">Glycoside hydrolase family 38 N-terminal domain-containing protein</fullName>
    </recommendedName>
</protein>
<dbReference type="AlphaFoldDB" id="A0A2J6X7V0"/>
<dbReference type="PANTHER" id="PTHR46017">
    <property type="entry name" value="ALPHA-MANNOSIDASE 2C1"/>
    <property type="match status" value="1"/>
</dbReference>
<dbReference type="Pfam" id="PF01074">
    <property type="entry name" value="Glyco_hydro_38N"/>
    <property type="match status" value="1"/>
</dbReference>
<organism evidence="2 3">
    <name type="scientific">Caldisericum exile</name>
    <dbReference type="NCBI Taxonomy" id="693075"/>
    <lineage>
        <taxon>Bacteria</taxon>
        <taxon>Pseudomonadati</taxon>
        <taxon>Caldisericota/Cryosericota group</taxon>
        <taxon>Caldisericota</taxon>
        <taxon>Caldisericia</taxon>
        <taxon>Caldisericales</taxon>
        <taxon>Caldisericaceae</taxon>
        <taxon>Caldisericum</taxon>
    </lineage>
</organism>
<gene>
    <name evidence="2" type="ORF">C0175_02395</name>
</gene>
<dbReference type="InterPro" id="IPR027291">
    <property type="entry name" value="Glyco_hydro_38_N_sf"/>
</dbReference>
<dbReference type="PANTHER" id="PTHR46017:SF1">
    <property type="entry name" value="ALPHA-MANNOSIDASE 2C1"/>
    <property type="match status" value="1"/>
</dbReference>
<evidence type="ECO:0000313" key="3">
    <source>
        <dbReference type="Proteomes" id="UP000236910"/>
    </source>
</evidence>
<feature type="non-terminal residue" evidence="2">
    <location>
        <position position="61"/>
    </location>
</feature>
<dbReference type="InterPro" id="IPR000602">
    <property type="entry name" value="Glyco_hydro_38_N"/>
</dbReference>
<dbReference type="GO" id="GO:0004559">
    <property type="term" value="F:alpha-mannosidase activity"/>
    <property type="evidence" value="ECO:0007669"/>
    <property type="project" value="InterPro"/>
</dbReference>
<name>A0A2J6X7V0_9BACT</name>
<accession>A0A2J6X7V0</accession>
<dbReference type="EMBL" id="PNIX01000135">
    <property type="protein sequence ID" value="PMP83126.1"/>
    <property type="molecule type" value="Genomic_DNA"/>
</dbReference>
<dbReference type="InterPro" id="IPR011330">
    <property type="entry name" value="Glyco_hydro/deAcase_b/a-brl"/>
</dbReference>
<dbReference type="Gene3D" id="3.20.110.10">
    <property type="entry name" value="Glycoside hydrolase 38, N terminal domain"/>
    <property type="match status" value="1"/>
</dbReference>
<dbReference type="SUPFAM" id="SSF88713">
    <property type="entry name" value="Glycoside hydrolase/deacetylase"/>
    <property type="match status" value="1"/>
</dbReference>
<dbReference type="GO" id="GO:0006013">
    <property type="term" value="P:mannose metabolic process"/>
    <property type="evidence" value="ECO:0007669"/>
    <property type="project" value="InterPro"/>
</dbReference>
<dbReference type="GO" id="GO:0009313">
    <property type="term" value="P:oligosaccharide catabolic process"/>
    <property type="evidence" value="ECO:0007669"/>
    <property type="project" value="TreeGrafter"/>
</dbReference>
<comment type="caution">
    <text evidence="2">The sequence shown here is derived from an EMBL/GenBank/DDBJ whole genome shotgun (WGS) entry which is preliminary data.</text>
</comment>